<keyword evidence="2" id="KW-1185">Reference proteome</keyword>
<evidence type="ECO:0000313" key="1">
    <source>
        <dbReference type="EMBL" id="WNY48815.1"/>
    </source>
</evidence>
<proteinExistence type="predicted"/>
<evidence type="ECO:0000313" key="2">
    <source>
        <dbReference type="Proteomes" id="UP001301526"/>
    </source>
</evidence>
<protein>
    <submittedName>
        <fullName evidence="1">Uncharacterized protein</fullName>
    </submittedName>
</protein>
<dbReference type="EMBL" id="CP118734">
    <property type="protein sequence ID" value="WNY48815.1"/>
    <property type="molecule type" value="Genomic_DNA"/>
</dbReference>
<dbReference type="AlphaFoldDB" id="A0AA97A2I3"/>
<sequence length="67" mass="7641">MALAENSRAVLAVITGFPDYYSRFCFVKGKEVGISYQADPEADYFLVKLFQPEALDGRDWWFTDPPS</sequence>
<dbReference type="RefSeq" id="WP_248055466.1">
    <property type="nucleotide sequence ID" value="NZ_CP118734.1"/>
</dbReference>
<reference evidence="1 2" key="1">
    <citation type="submission" date="2023-02" db="EMBL/GenBank/DDBJ databases">
        <title>Streptococcus sp. Genome Sequencing and Assembly.</title>
        <authorList>
            <person name="Shore S.M."/>
            <person name="Nicholson T.L."/>
        </authorList>
    </citation>
    <scope>NUCLEOTIDE SEQUENCE [LARGE SCALE GENOMIC DNA]</scope>
    <source>
        <strain evidence="1 2">29892</strain>
    </source>
</reference>
<accession>A0AA97A2I3</accession>
<dbReference type="Proteomes" id="UP001301526">
    <property type="component" value="Chromosome"/>
</dbReference>
<name>A0AA97A2I3_9STRE</name>
<organism evidence="1 2">
    <name type="scientific">Streptococcus iners subsp. hyiners</name>
    <dbReference type="NCBI Taxonomy" id="3028083"/>
    <lineage>
        <taxon>Bacteria</taxon>
        <taxon>Bacillati</taxon>
        <taxon>Bacillota</taxon>
        <taxon>Bacilli</taxon>
        <taxon>Lactobacillales</taxon>
        <taxon>Streptococcaceae</taxon>
        <taxon>Streptococcus</taxon>
        <taxon>Streptococcus iners</taxon>
    </lineage>
</organism>
<gene>
    <name evidence="1" type="ORF">PW220_08835</name>
</gene>